<feature type="transmembrane region" description="Helical" evidence="1">
    <location>
        <begin position="78"/>
        <end position="95"/>
    </location>
</feature>
<sequence length="116" mass="13376">KRSWSLVLLQSLTFNHFRNTCIAKHILYCWRNEEGDYGCANFGFRIIYIIAYSFMWSAGFNLPACLPRSLPQERQWQLAHLLTSIFVNYVCSIGLCNSPVLTIKFFLVPCKTSSNA</sequence>
<keyword evidence="3" id="KW-1185">Reference proteome</keyword>
<dbReference type="Proteomes" id="UP000237347">
    <property type="component" value="Unassembled WGS sequence"/>
</dbReference>
<keyword evidence="1" id="KW-0812">Transmembrane</keyword>
<name>A0AAW0IM13_QUESU</name>
<dbReference type="AlphaFoldDB" id="A0AAW0IM13"/>
<protein>
    <submittedName>
        <fullName evidence="2">Uncharacterized protein</fullName>
    </submittedName>
</protein>
<proteinExistence type="predicted"/>
<evidence type="ECO:0000313" key="2">
    <source>
        <dbReference type="EMBL" id="KAK7815448.1"/>
    </source>
</evidence>
<reference evidence="2 3" key="1">
    <citation type="journal article" date="2018" name="Sci. Data">
        <title>The draft genome sequence of cork oak.</title>
        <authorList>
            <person name="Ramos A.M."/>
            <person name="Usie A."/>
            <person name="Barbosa P."/>
            <person name="Barros P.M."/>
            <person name="Capote T."/>
            <person name="Chaves I."/>
            <person name="Simoes F."/>
            <person name="Abreu I."/>
            <person name="Carrasquinho I."/>
            <person name="Faro C."/>
            <person name="Guimaraes J.B."/>
            <person name="Mendonca D."/>
            <person name="Nobrega F."/>
            <person name="Rodrigues L."/>
            <person name="Saibo N.J.M."/>
            <person name="Varela M.C."/>
            <person name="Egas C."/>
            <person name="Matos J."/>
            <person name="Miguel C.M."/>
            <person name="Oliveira M.M."/>
            <person name="Ricardo C.P."/>
            <person name="Goncalves S."/>
        </authorList>
    </citation>
    <scope>NUCLEOTIDE SEQUENCE [LARGE SCALE GENOMIC DNA]</scope>
    <source>
        <strain evidence="3">cv. HL8</strain>
    </source>
</reference>
<evidence type="ECO:0000256" key="1">
    <source>
        <dbReference type="SAM" id="Phobius"/>
    </source>
</evidence>
<evidence type="ECO:0000313" key="3">
    <source>
        <dbReference type="Proteomes" id="UP000237347"/>
    </source>
</evidence>
<feature type="transmembrane region" description="Helical" evidence="1">
    <location>
        <begin position="47"/>
        <end position="66"/>
    </location>
</feature>
<dbReference type="EMBL" id="PKMF04001003">
    <property type="protein sequence ID" value="KAK7815448.1"/>
    <property type="molecule type" value="Genomic_DNA"/>
</dbReference>
<organism evidence="2 3">
    <name type="scientific">Quercus suber</name>
    <name type="common">Cork oak</name>
    <dbReference type="NCBI Taxonomy" id="58331"/>
    <lineage>
        <taxon>Eukaryota</taxon>
        <taxon>Viridiplantae</taxon>
        <taxon>Streptophyta</taxon>
        <taxon>Embryophyta</taxon>
        <taxon>Tracheophyta</taxon>
        <taxon>Spermatophyta</taxon>
        <taxon>Magnoliopsida</taxon>
        <taxon>eudicotyledons</taxon>
        <taxon>Gunneridae</taxon>
        <taxon>Pentapetalae</taxon>
        <taxon>rosids</taxon>
        <taxon>fabids</taxon>
        <taxon>Fagales</taxon>
        <taxon>Fagaceae</taxon>
        <taxon>Quercus</taxon>
    </lineage>
</organism>
<keyword evidence="1" id="KW-0472">Membrane</keyword>
<accession>A0AAW0IM13</accession>
<gene>
    <name evidence="2" type="ORF">CFP56_001548</name>
</gene>
<feature type="non-terminal residue" evidence="2">
    <location>
        <position position="1"/>
    </location>
</feature>
<comment type="caution">
    <text evidence="2">The sequence shown here is derived from an EMBL/GenBank/DDBJ whole genome shotgun (WGS) entry which is preliminary data.</text>
</comment>
<keyword evidence="1" id="KW-1133">Transmembrane helix</keyword>